<dbReference type="CDD" id="cd01298">
    <property type="entry name" value="ATZ_TRZ_like"/>
    <property type="match status" value="1"/>
</dbReference>
<accession>W0I3M1</accession>
<dbReference type="PANTHER" id="PTHR43794">
    <property type="entry name" value="AMINOHYDROLASE SSNA-RELATED"/>
    <property type="match status" value="1"/>
</dbReference>
<dbReference type="InterPro" id="IPR006680">
    <property type="entry name" value="Amidohydro-rel"/>
</dbReference>
<protein>
    <submittedName>
        <fullName evidence="5">S-adenosylhomocysteine deaminase</fullName>
    </submittedName>
</protein>
<dbReference type="HOGENOM" id="CLU_012358_2_0_2"/>
<dbReference type="SUPFAM" id="SSF51338">
    <property type="entry name" value="Composite domain of metallo-dependent hydrolases"/>
    <property type="match status" value="1"/>
</dbReference>
<dbReference type="EMBL" id="CP006965">
    <property type="protein sequence ID" value="AHF80634.1"/>
    <property type="molecule type" value="Genomic_DNA"/>
</dbReference>
<dbReference type="Pfam" id="PF01979">
    <property type="entry name" value="Amidohydro_1"/>
    <property type="match status" value="1"/>
</dbReference>
<evidence type="ECO:0000256" key="3">
    <source>
        <dbReference type="ARBA" id="ARBA00022833"/>
    </source>
</evidence>
<evidence type="ECO:0000313" key="5">
    <source>
        <dbReference type="EMBL" id="AHF80634.1"/>
    </source>
</evidence>
<organism evidence="5 6">
    <name type="scientific">Thermococcus paralvinellae</name>
    <dbReference type="NCBI Taxonomy" id="582419"/>
    <lineage>
        <taxon>Archaea</taxon>
        <taxon>Methanobacteriati</taxon>
        <taxon>Methanobacteriota</taxon>
        <taxon>Thermococci</taxon>
        <taxon>Thermococcales</taxon>
        <taxon>Thermococcaceae</taxon>
        <taxon>Thermococcus</taxon>
    </lineage>
</organism>
<dbReference type="AlphaFoldDB" id="W0I3M1"/>
<keyword evidence="6" id="KW-1185">Reference proteome</keyword>
<dbReference type="KEGG" id="ths:TES1_1252"/>
<gene>
    <name evidence="5" type="ORF">TES1_1252</name>
</gene>
<dbReference type="Gene3D" id="3.20.20.140">
    <property type="entry name" value="Metal-dependent hydrolases"/>
    <property type="match status" value="1"/>
</dbReference>
<dbReference type="GO" id="GO:0016814">
    <property type="term" value="F:hydrolase activity, acting on carbon-nitrogen (but not peptide) bonds, in cyclic amidines"/>
    <property type="evidence" value="ECO:0007669"/>
    <property type="project" value="UniProtKB-ARBA"/>
</dbReference>
<evidence type="ECO:0000313" key="6">
    <source>
        <dbReference type="Proteomes" id="UP000019027"/>
    </source>
</evidence>
<keyword evidence="3" id="KW-0862">Zinc</keyword>
<dbReference type="InterPro" id="IPR050287">
    <property type="entry name" value="MTA/SAH_deaminase"/>
</dbReference>
<keyword evidence="2" id="KW-0378">Hydrolase</keyword>
<proteinExistence type="predicted"/>
<dbReference type="GO" id="GO:0019239">
    <property type="term" value="F:deaminase activity"/>
    <property type="evidence" value="ECO:0007669"/>
    <property type="project" value="UniProtKB-ARBA"/>
</dbReference>
<evidence type="ECO:0000256" key="2">
    <source>
        <dbReference type="ARBA" id="ARBA00022801"/>
    </source>
</evidence>
<dbReference type="Gene3D" id="2.30.40.10">
    <property type="entry name" value="Urease, subunit C, domain 1"/>
    <property type="match status" value="1"/>
</dbReference>
<dbReference type="SUPFAM" id="SSF51556">
    <property type="entry name" value="Metallo-dependent hydrolases"/>
    <property type="match status" value="1"/>
</dbReference>
<dbReference type="RefSeq" id="WP_042681277.1">
    <property type="nucleotide sequence ID" value="NZ_CP006965.1"/>
</dbReference>
<reference evidence="5 6" key="1">
    <citation type="journal article" date="2014" name="Int. J. Syst. Evol. Microbiol.">
        <title>Thermococcus paralvinellae sp. nov. and Thermococcus cleftensis sp. nov. of hyperthermophilic heterotrophs from deep-sea hydrothermal vents.</title>
        <authorList>
            <person name="Hensley S.A."/>
            <person name="Jung J.H."/>
            <person name="Park C.S."/>
            <person name="Holden J.F."/>
        </authorList>
    </citation>
    <scope>NUCLEOTIDE SEQUENCE [LARGE SCALE GENOMIC DNA]</scope>
    <source>
        <strain evidence="5 6">ES1</strain>
    </source>
</reference>
<dbReference type="InterPro" id="IPR032466">
    <property type="entry name" value="Metal_Hydrolase"/>
</dbReference>
<keyword evidence="1" id="KW-0479">Metal-binding</keyword>
<dbReference type="GeneID" id="24907565"/>
<evidence type="ECO:0000256" key="1">
    <source>
        <dbReference type="ARBA" id="ARBA00022723"/>
    </source>
</evidence>
<sequence length="417" mass="47024">MKAIISKYILDVNGIRENMAVLVEDNKIYDVVPKDKLKEYDVDEIFGGEHYLLIPGLINAHTHVAMTKFRGIGDDLPLDKWLNEVIWPMEKEWTPEEIYKWALIGIAEAIANGSTVINDHYFFADEIAKASQKLGIRAFIGQTMMDLVEFPIAEPEEGFKFFKRWKDRDEIVKPVLAPHATDTVSLELLKEIKEFSEEEKTLIHMHVSQSREEVLRVKKREKVLPVEYLKKAGVLNENFIGVHGVYLSNEEVKLYAKSGATLVHCAVSLAKLEGSVAPIISLWETGGNIAIGNDCAVSNNSLDMIQEMKFAAILNKVKSQDPTKASAKDVFYWATVGGAKALKIKAGLIEKEYLADLVLININKLHFTPKTNLLSHLVYSAKGSDVEKVFVNGKLIYDQGYFPKFKKFDYEISAEIL</sequence>
<dbReference type="OrthoDB" id="372084at2157"/>
<dbReference type="PANTHER" id="PTHR43794:SF11">
    <property type="entry name" value="AMIDOHYDROLASE-RELATED DOMAIN-CONTAINING PROTEIN"/>
    <property type="match status" value="1"/>
</dbReference>
<dbReference type="Proteomes" id="UP000019027">
    <property type="component" value="Chromosome"/>
</dbReference>
<dbReference type="GO" id="GO:0046872">
    <property type="term" value="F:metal ion binding"/>
    <property type="evidence" value="ECO:0007669"/>
    <property type="project" value="UniProtKB-KW"/>
</dbReference>
<dbReference type="InterPro" id="IPR011059">
    <property type="entry name" value="Metal-dep_hydrolase_composite"/>
</dbReference>
<dbReference type="FunFam" id="3.20.20.140:FF:000014">
    <property type="entry name" value="5-methylthioadenosine/S-adenosylhomocysteine deaminase"/>
    <property type="match status" value="1"/>
</dbReference>
<feature type="domain" description="Amidohydrolase-related" evidence="4">
    <location>
        <begin position="53"/>
        <end position="395"/>
    </location>
</feature>
<evidence type="ECO:0000259" key="4">
    <source>
        <dbReference type="Pfam" id="PF01979"/>
    </source>
</evidence>
<dbReference type="STRING" id="582419.TES1_1252"/>
<name>W0I3M1_9EURY</name>